<dbReference type="Proteomes" id="UP001212841">
    <property type="component" value="Unassembled WGS sequence"/>
</dbReference>
<evidence type="ECO:0000256" key="2">
    <source>
        <dbReference type="ARBA" id="ARBA00023445"/>
    </source>
</evidence>
<proteinExistence type="inferred from homology"/>
<dbReference type="InterPro" id="IPR013120">
    <property type="entry name" value="FAR_NAD-bd"/>
</dbReference>
<name>A0AAD5SDN5_9FUNG</name>
<dbReference type="PANTHER" id="PTHR10366">
    <property type="entry name" value="NAD DEPENDENT EPIMERASE/DEHYDRATASE"/>
    <property type="match status" value="1"/>
</dbReference>
<evidence type="ECO:0000313" key="5">
    <source>
        <dbReference type="Proteomes" id="UP001212841"/>
    </source>
</evidence>
<sequence>MKVAITGGTGFLAAHIIQQILTSHPDISIIATVRDLQRAAFLTALPGKQDETRLKLVVADLSKPETFEGVFQGCDAVLHVASPYILSGVKDPMKELVEPAVNGTKAILQEAQRAKTVKRVVITSSTVAITGEARPGHTFTESDWNTAATLTYQSYGYSKVQAEKAAWSFMENTPSSEINFDLIVLNPSGIFGPSLSKNINETNGIFISFAKREIPALMHNNIPLVDVRDCAQAHILALTPSIPSGRYIISSYTKSMPDLAALVAKAYPAIAKSLPSVTLPDWLAKGMAYMLGQQGHGLRAGIGKGGNVLDNGKGRKALGWKSRDLEESLRDTFEDLVRWGHIVV</sequence>
<comment type="caution">
    <text evidence="4">The sequence shown here is derived from an EMBL/GenBank/DDBJ whole genome shotgun (WGS) entry which is preliminary data.</text>
</comment>
<dbReference type="EMBL" id="JADGJD010000241">
    <property type="protein sequence ID" value="KAJ3053062.1"/>
    <property type="molecule type" value="Genomic_DNA"/>
</dbReference>
<dbReference type="AlphaFoldDB" id="A0AAD5SDN5"/>
<feature type="domain" description="Thioester reductase (TE)" evidence="3">
    <location>
        <begin position="5"/>
        <end position="231"/>
    </location>
</feature>
<dbReference type="FunFam" id="3.40.50.720:FF:000085">
    <property type="entry name" value="Dihydroflavonol reductase"/>
    <property type="match status" value="1"/>
</dbReference>
<keyword evidence="5" id="KW-1185">Reference proteome</keyword>
<dbReference type="GO" id="GO:0016616">
    <property type="term" value="F:oxidoreductase activity, acting on the CH-OH group of donors, NAD or NADP as acceptor"/>
    <property type="evidence" value="ECO:0007669"/>
    <property type="project" value="TreeGrafter"/>
</dbReference>
<organism evidence="4 5">
    <name type="scientific">Rhizophlyctis rosea</name>
    <dbReference type="NCBI Taxonomy" id="64517"/>
    <lineage>
        <taxon>Eukaryota</taxon>
        <taxon>Fungi</taxon>
        <taxon>Fungi incertae sedis</taxon>
        <taxon>Chytridiomycota</taxon>
        <taxon>Chytridiomycota incertae sedis</taxon>
        <taxon>Chytridiomycetes</taxon>
        <taxon>Rhizophlyctidales</taxon>
        <taxon>Rhizophlyctidaceae</taxon>
        <taxon>Rhizophlyctis</taxon>
    </lineage>
</organism>
<gene>
    <name evidence="4" type="ORF">HK097_005136</name>
</gene>
<dbReference type="Pfam" id="PF07993">
    <property type="entry name" value="NAD_binding_4"/>
    <property type="match status" value="1"/>
</dbReference>
<accession>A0AAD5SDN5</accession>
<comment type="similarity">
    <text evidence="2">Belongs to the NAD(P)-dependent epimerase/dehydratase family. Dihydroflavonol-4-reductase subfamily.</text>
</comment>
<evidence type="ECO:0000256" key="1">
    <source>
        <dbReference type="ARBA" id="ARBA00023002"/>
    </source>
</evidence>
<evidence type="ECO:0000313" key="4">
    <source>
        <dbReference type="EMBL" id="KAJ3053062.1"/>
    </source>
</evidence>
<evidence type="ECO:0000259" key="3">
    <source>
        <dbReference type="Pfam" id="PF07993"/>
    </source>
</evidence>
<keyword evidence="1" id="KW-0560">Oxidoreductase</keyword>
<reference evidence="4" key="1">
    <citation type="submission" date="2020-05" db="EMBL/GenBank/DDBJ databases">
        <title>Phylogenomic resolution of chytrid fungi.</title>
        <authorList>
            <person name="Stajich J.E."/>
            <person name="Amses K."/>
            <person name="Simmons R."/>
            <person name="Seto K."/>
            <person name="Myers J."/>
            <person name="Bonds A."/>
            <person name="Quandt C.A."/>
            <person name="Barry K."/>
            <person name="Liu P."/>
            <person name="Grigoriev I."/>
            <person name="Longcore J.E."/>
            <person name="James T.Y."/>
        </authorList>
    </citation>
    <scope>NUCLEOTIDE SEQUENCE</scope>
    <source>
        <strain evidence="4">JEL0318</strain>
    </source>
</reference>
<dbReference type="Gene3D" id="3.40.50.720">
    <property type="entry name" value="NAD(P)-binding Rossmann-like Domain"/>
    <property type="match status" value="1"/>
</dbReference>
<dbReference type="SUPFAM" id="SSF51735">
    <property type="entry name" value="NAD(P)-binding Rossmann-fold domains"/>
    <property type="match status" value="1"/>
</dbReference>
<dbReference type="PANTHER" id="PTHR10366:SF564">
    <property type="entry name" value="STEROL-4-ALPHA-CARBOXYLATE 3-DEHYDROGENASE, DECARBOXYLATING"/>
    <property type="match status" value="1"/>
</dbReference>
<dbReference type="InterPro" id="IPR050425">
    <property type="entry name" value="NAD(P)_dehydrat-like"/>
</dbReference>
<protein>
    <recommendedName>
        <fullName evidence="3">Thioester reductase (TE) domain-containing protein</fullName>
    </recommendedName>
</protein>
<dbReference type="InterPro" id="IPR036291">
    <property type="entry name" value="NAD(P)-bd_dom_sf"/>
</dbReference>